<gene>
    <name evidence="3" type="ORF">HRI_004677200</name>
</gene>
<dbReference type="SUPFAM" id="SSF56672">
    <property type="entry name" value="DNA/RNA polymerases"/>
    <property type="match status" value="1"/>
</dbReference>
<dbReference type="OrthoDB" id="1617351at2759"/>
<dbReference type="Pfam" id="PF22936">
    <property type="entry name" value="Pol_BBD"/>
    <property type="match status" value="1"/>
</dbReference>
<comment type="caution">
    <text evidence="3">The sequence shown here is derived from an EMBL/GenBank/DDBJ whole genome shotgun (WGS) entry which is preliminary data.</text>
</comment>
<dbReference type="PANTHER" id="PTHR11439:SF470">
    <property type="entry name" value="CYSTEINE-RICH RLK (RECEPTOR-LIKE PROTEIN KINASE) 8"/>
    <property type="match status" value="1"/>
</dbReference>
<dbReference type="GO" id="GO:0015074">
    <property type="term" value="P:DNA integration"/>
    <property type="evidence" value="ECO:0007669"/>
    <property type="project" value="InterPro"/>
</dbReference>
<dbReference type="Pfam" id="PF25597">
    <property type="entry name" value="SH3_retrovirus"/>
    <property type="match status" value="1"/>
</dbReference>
<dbReference type="Pfam" id="PF13976">
    <property type="entry name" value="gag_pre-integrs"/>
    <property type="match status" value="1"/>
</dbReference>
<dbReference type="PANTHER" id="PTHR11439">
    <property type="entry name" value="GAG-POL-RELATED RETROTRANSPOSON"/>
    <property type="match status" value="1"/>
</dbReference>
<dbReference type="GO" id="GO:0004190">
    <property type="term" value="F:aspartic-type endopeptidase activity"/>
    <property type="evidence" value="ECO:0007669"/>
    <property type="project" value="UniProtKB-KW"/>
</dbReference>
<dbReference type="Pfam" id="PF07727">
    <property type="entry name" value="RVT_2"/>
    <property type="match status" value="1"/>
</dbReference>
<dbReference type="GO" id="GO:0003676">
    <property type="term" value="F:nucleic acid binding"/>
    <property type="evidence" value="ECO:0007669"/>
    <property type="project" value="InterPro"/>
</dbReference>
<dbReference type="InterPro" id="IPR012337">
    <property type="entry name" value="RNaseH-like_sf"/>
</dbReference>
<dbReference type="Pfam" id="PF14244">
    <property type="entry name" value="Retrotran_gag_3"/>
    <property type="match status" value="1"/>
</dbReference>
<dbReference type="Pfam" id="PF03732">
    <property type="entry name" value="Retrotrans_gag"/>
    <property type="match status" value="1"/>
</dbReference>
<dbReference type="Gene3D" id="3.30.420.10">
    <property type="entry name" value="Ribonuclease H-like superfamily/Ribonuclease H"/>
    <property type="match status" value="1"/>
</dbReference>
<organism evidence="3 4">
    <name type="scientific">Hibiscus trionum</name>
    <name type="common">Flower of an hour</name>
    <dbReference type="NCBI Taxonomy" id="183268"/>
    <lineage>
        <taxon>Eukaryota</taxon>
        <taxon>Viridiplantae</taxon>
        <taxon>Streptophyta</taxon>
        <taxon>Embryophyta</taxon>
        <taxon>Tracheophyta</taxon>
        <taxon>Spermatophyta</taxon>
        <taxon>Magnoliopsida</taxon>
        <taxon>eudicotyledons</taxon>
        <taxon>Gunneridae</taxon>
        <taxon>Pentapetalae</taxon>
        <taxon>rosids</taxon>
        <taxon>malvids</taxon>
        <taxon>Malvales</taxon>
        <taxon>Malvaceae</taxon>
        <taxon>Malvoideae</taxon>
        <taxon>Hibiscus</taxon>
    </lineage>
</organism>
<dbReference type="EMBL" id="BSYR01000056">
    <property type="protein sequence ID" value="GMJ10080.1"/>
    <property type="molecule type" value="Genomic_DNA"/>
</dbReference>
<keyword evidence="1" id="KW-0064">Aspartyl protease</keyword>
<reference evidence="3" key="1">
    <citation type="submission" date="2023-05" db="EMBL/GenBank/DDBJ databases">
        <title>Genome and transcriptome analyses reveal genes involved in the formation of fine ridges on petal epidermal cells in Hibiscus trionum.</title>
        <authorList>
            <person name="Koshimizu S."/>
            <person name="Masuda S."/>
            <person name="Ishii T."/>
            <person name="Shirasu K."/>
            <person name="Hoshino A."/>
            <person name="Arita M."/>
        </authorList>
    </citation>
    <scope>NUCLEOTIDE SEQUENCE</scope>
    <source>
        <strain evidence="3">Hamamatsu line</strain>
    </source>
</reference>
<keyword evidence="4" id="KW-1185">Reference proteome</keyword>
<dbReference type="Proteomes" id="UP001165190">
    <property type="component" value="Unassembled WGS sequence"/>
</dbReference>
<evidence type="ECO:0000313" key="4">
    <source>
        <dbReference type="Proteomes" id="UP001165190"/>
    </source>
</evidence>
<feature type="domain" description="Integrase catalytic" evidence="2">
    <location>
        <begin position="543"/>
        <end position="706"/>
    </location>
</feature>
<dbReference type="CDD" id="cd09272">
    <property type="entry name" value="RNase_HI_RT_Ty1"/>
    <property type="match status" value="1"/>
</dbReference>
<accession>A0A9W7JA34</accession>
<dbReference type="InterPro" id="IPR036397">
    <property type="entry name" value="RNaseH_sf"/>
</dbReference>
<keyword evidence="1" id="KW-0645">Protease</keyword>
<evidence type="ECO:0000259" key="2">
    <source>
        <dbReference type="PROSITE" id="PS50994"/>
    </source>
</evidence>
<dbReference type="PROSITE" id="PS50994">
    <property type="entry name" value="INTEGRASE"/>
    <property type="match status" value="1"/>
</dbReference>
<dbReference type="InterPro" id="IPR013103">
    <property type="entry name" value="RVT_2"/>
</dbReference>
<dbReference type="InterPro" id="IPR025724">
    <property type="entry name" value="GAG-pre-integrase_dom"/>
</dbReference>
<dbReference type="SUPFAM" id="SSF53098">
    <property type="entry name" value="Ribonuclease H-like"/>
    <property type="match status" value="1"/>
</dbReference>
<dbReference type="InterPro" id="IPR029472">
    <property type="entry name" value="Copia-like_N"/>
</dbReference>
<sequence length="1388" mass="155366">MAVNPNDDFNNGNNPYYLHQSDNPGMSLVTQLLSNDNYNSWKRSMAMALSAKNKLGFVDGSITAPAITDQVRYDSWKRANNLVNSWLLNSVSKDIAASLIFHSCAVDIWKDLEDWFQQNNAPRVFQLKKKLHELVQGSLTVSAYYTQLKIVWDELASLKTVCTCSTCTCEGVRKMIDEQQRELTMQFLMGLNESFAHVRGQILLLDPLPSITKVFSLVAQEESQRSIRLSNPIAEPTFAVKTYNAPKKGRPQCSHCGLLGHIKDKCYRLHGFPPGYTVRSKQAHVNVAPIVSEVLSSDTRSSSIVGNDQLTTQQCHQLISMLTNQLQAASVADVPSTSTNLAMQGKIPSFVNHFSSFNDVNCWIIDSGASRHVCSSKNLFQSLKPIGESNILLPNSSIVKVQFCGTVCLSSRIVLQDVLYVPEFHFNLLAVSCLVRESGLNVSFSSTDCLIQDRCSVIGKGNLHMRLYLLSLPGLFHVKDDECSASTHVNSVSWHNRLGHPSVPVLHSLKAVLPSLQINKDDVCSICPLAKQQRPPFASSSTRAILPFELIHCDVWGPFKEATHANQHYFLTLVDDHTRSTWTYLMQHKSDVSDIIPRFISMVKRQFSFDIKMFRSDNAPDLKFTELFGKLGIVHQFSCVETPQQNSVVERKHQHLLSVARALFFQSRVPLRFWGECVLTATYLINRLPSPVLGNQSPYELLHKSAPNYLSLKVFGCLCFVSTLQAHRDKFSERALPGVFLGYSPGIKGYKVYVLKTHSFVVSRNVVFHEDIFPFQSIASNVDVDLFPDTVLPRTMPEVVHGHASPIPSTASSAPVSQPLIPIRRSSRVVQRPHYLQEYHLNSVSSCSYPIEDCVSSIRLSTDFSSFIANISAIKEPVFYHQAVTSPDWRRAMHEELQAMYSNNTWTVVSLPTGKRPIDCKWVYRVKYNVDGSVDRYKARLVAKGFTQIEGIDYVDTFSPVAKLNSFKVLLALAAVHGWHLLQLDVNNAFLNGSLDEEVYMRLPLGYTPPIAGKDLVCKLNKSIYGLKQASRHWFAAFSSVVLQFGFLQSPFDHSLFVKGSGDSLTVLLVNVDDIILAGKCLEDLEAVKIFLQTHFKLKDLGTLRYFLGFEIARTPSGISVSQRRYALQLLEDTGSLAKKPADLPMVPSHKLTVAEGDLLPDPQVYRRLIGRLLYLTHSRPDIAFSVHHLSQFVASPRSSHLAAVHHLLAYIKRTPALGLFFSSTSTLQLSGFVDADYGACPDTRRSVTGFCIFLGDNLVSWKAKKQQIVSRSSCEAEYRAMAAAVCELVWLRSLLSSFKVDITTAALYCDNQSAIHLASNQVFHERTKHVEVDCHFIRDKVRDGFIKLFHVRSADQIADIFTKPLHSPAFNSLLLKMGLLNIHSPPS</sequence>
<dbReference type="InterPro" id="IPR043502">
    <property type="entry name" value="DNA/RNA_pol_sf"/>
</dbReference>
<evidence type="ECO:0000313" key="3">
    <source>
        <dbReference type="EMBL" id="GMJ10080.1"/>
    </source>
</evidence>
<keyword evidence="1" id="KW-0378">Hydrolase</keyword>
<dbReference type="InterPro" id="IPR001584">
    <property type="entry name" value="Integrase_cat-core"/>
</dbReference>
<protein>
    <recommendedName>
        <fullName evidence="2">Integrase catalytic domain-containing protein</fullName>
    </recommendedName>
</protein>
<dbReference type="InterPro" id="IPR057670">
    <property type="entry name" value="SH3_retrovirus"/>
</dbReference>
<evidence type="ECO:0000256" key="1">
    <source>
        <dbReference type="ARBA" id="ARBA00022750"/>
    </source>
</evidence>
<name>A0A9W7JA34_HIBTR</name>
<proteinExistence type="predicted"/>
<dbReference type="InterPro" id="IPR054722">
    <property type="entry name" value="PolX-like_BBD"/>
</dbReference>
<dbReference type="InterPro" id="IPR005162">
    <property type="entry name" value="Retrotrans_gag_dom"/>
</dbReference>